<dbReference type="Proteomes" id="UP000063234">
    <property type="component" value="Chromosome"/>
</dbReference>
<dbReference type="KEGG" id="ttk:TST_0248"/>
<dbReference type="RefSeq" id="WP_068548913.1">
    <property type="nucleotide sequence ID" value="NZ_AP013035.1"/>
</dbReference>
<gene>
    <name evidence="2" type="ORF">TST_0248</name>
</gene>
<name>A0A0S3QRZ9_THET7</name>
<dbReference type="OrthoDB" id="9804695at2"/>
<dbReference type="STRING" id="1298851.TST_0248"/>
<evidence type="ECO:0000259" key="1">
    <source>
        <dbReference type="SMART" id="SM00881"/>
    </source>
</evidence>
<sequence>MDAQKMLEKALSWLKNYKTFAVVGATTNEDKYGFKYVKALVDEGYNVLPVNPKYQEVYSTTCYPSLKELPEQPDVVISIVAPKVSMNVAKACSDLKLERIWLPPETWNEDVLELCEKEGLDYVCNICPLMALGYLKQT</sequence>
<dbReference type="SUPFAM" id="SSF51735">
    <property type="entry name" value="NAD(P)-binding Rossmann-fold domains"/>
    <property type="match status" value="1"/>
</dbReference>
<dbReference type="Gene3D" id="3.40.50.720">
    <property type="entry name" value="NAD(P)-binding Rossmann-like Domain"/>
    <property type="match status" value="1"/>
</dbReference>
<proteinExistence type="predicted"/>
<accession>A0A0S3QRZ9</accession>
<evidence type="ECO:0000313" key="3">
    <source>
        <dbReference type="Proteomes" id="UP000063234"/>
    </source>
</evidence>
<dbReference type="Pfam" id="PF13380">
    <property type="entry name" value="CoA_binding_2"/>
    <property type="match status" value="1"/>
</dbReference>
<evidence type="ECO:0000313" key="2">
    <source>
        <dbReference type="EMBL" id="BAT71057.1"/>
    </source>
</evidence>
<dbReference type="AlphaFoldDB" id="A0A0S3QRZ9"/>
<organism evidence="2 3">
    <name type="scientific">Thermosulfidibacter takaii (strain DSM 17441 / JCM 13301 / NBRC 103674 / ABI70S6)</name>
    <dbReference type="NCBI Taxonomy" id="1298851"/>
    <lineage>
        <taxon>Bacteria</taxon>
        <taxon>Pseudomonadati</taxon>
        <taxon>Thermosulfidibacterota</taxon>
        <taxon>Thermosulfidibacteria</taxon>
        <taxon>Thermosulfidibacterales</taxon>
        <taxon>Thermosulfidibacteraceae</taxon>
    </lineage>
</organism>
<dbReference type="SMART" id="SM00881">
    <property type="entry name" value="CoA_binding"/>
    <property type="match status" value="1"/>
</dbReference>
<keyword evidence="3" id="KW-1185">Reference proteome</keyword>
<reference evidence="3" key="1">
    <citation type="journal article" date="2018" name="Science">
        <title>A primordial and reversible TCA cycle in a facultatively chemolithoautotrophic thermophile.</title>
        <authorList>
            <person name="Nunoura T."/>
            <person name="Chikaraishi Y."/>
            <person name="Izaki R."/>
            <person name="Suwa T."/>
            <person name="Sato T."/>
            <person name="Harada T."/>
            <person name="Mori K."/>
            <person name="Kato Y."/>
            <person name="Miyazaki M."/>
            <person name="Shimamura S."/>
            <person name="Yanagawa K."/>
            <person name="Shuto A."/>
            <person name="Ohkouchi N."/>
            <person name="Fujita N."/>
            <person name="Takaki Y."/>
            <person name="Atomi H."/>
            <person name="Takai K."/>
        </authorList>
    </citation>
    <scope>NUCLEOTIDE SEQUENCE [LARGE SCALE GENOMIC DNA]</scope>
    <source>
        <strain evidence="3">DSM 17441 / JCM 13301 / NBRC 103674 / ABI70S6</strain>
    </source>
</reference>
<dbReference type="EMBL" id="AP013035">
    <property type="protein sequence ID" value="BAT71057.1"/>
    <property type="molecule type" value="Genomic_DNA"/>
</dbReference>
<feature type="domain" description="CoA-binding" evidence="1">
    <location>
        <begin position="14"/>
        <end position="107"/>
    </location>
</feature>
<dbReference type="InterPro" id="IPR003781">
    <property type="entry name" value="CoA-bd"/>
</dbReference>
<dbReference type="InterPro" id="IPR036291">
    <property type="entry name" value="NAD(P)-bd_dom_sf"/>
</dbReference>
<protein>
    <recommendedName>
        <fullName evidence="1">CoA-binding domain-containing protein</fullName>
    </recommendedName>
</protein>
<dbReference type="PANTHER" id="PTHR33303:SF2">
    <property type="entry name" value="COA-BINDING DOMAIN-CONTAINING PROTEIN"/>
    <property type="match status" value="1"/>
</dbReference>
<dbReference type="PANTHER" id="PTHR33303">
    <property type="entry name" value="CYTOPLASMIC PROTEIN-RELATED"/>
    <property type="match status" value="1"/>
</dbReference>